<protein>
    <submittedName>
        <fullName evidence="5">Phosphoribosyl-dephospho-CoA transferase</fullName>
    </submittedName>
</protein>
<keyword evidence="1 5" id="KW-0808">Transferase</keyword>
<evidence type="ECO:0000259" key="4">
    <source>
        <dbReference type="Pfam" id="PF20866"/>
    </source>
</evidence>
<evidence type="ECO:0000313" key="6">
    <source>
        <dbReference type="Proteomes" id="UP000070578"/>
    </source>
</evidence>
<evidence type="ECO:0000256" key="2">
    <source>
        <dbReference type="ARBA" id="ARBA00022695"/>
    </source>
</evidence>
<comment type="caution">
    <text evidence="5">The sequence shown here is derived from an EMBL/GenBank/DDBJ whole genome shotgun (WGS) entry which is preliminary data.</text>
</comment>
<evidence type="ECO:0000259" key="3">
    <source>
        <dbReference type="Pfam" id="PF10620"/>
    </source>
</evidence>
<reference evidence="5 6" key="2">
    <citation type="submission" date="2016-03" db="EMBL/GenBank/DDBJ databases">
        <title>New uncultured bacterium of the family Gallionellaceae from acid mine drainage: description and reconstruction of genome based on metagenomic analysis of microbial community.</title>
        <authorList>
            <person name="Kadnikov V."/>
            <person name="Ivasenko D."/>
            <person name="Beletsky A."/>
            <person name="Mardanov A."/>
            <person name="Danilova E."/>
            <person name="Pimenov N."/>
            <person name="Karnachuk O."/>
            <person name="Ravin N."/>
        </authorList>
    </citation>
    <scope>NUCLEOTIDE SEQUENCE [LARGE SCALE GENOMIC DNA]</scope>
    <source>
        <strain evidence="5">ShG14-8</strain>
    </source>
</reference>
<proteinExistence type="predicted"/>
<name>A0A139BW08_9PROT</name>
<dbReference type="InterPro" id="IPR049180">
    <property type="entry name" value="MdcG_C"/>
</dbReference>
<dbReference type="Pfam" id="PF10620">
    <property type="entry name" value="MdcG"/>
    <property type="match status" value="1"/>
</dbReference>
<dbReference type="GO" id="GO:0016779">
    <property type="term" value="F:nucleotidyltransferase activity"/>
    <property type="evidence" value="ECO:0007669"/>
    <property type="project" value="UniProtKB-KW"/>
</dbReference>
<keyword evidence="2" id="KW-0548">Nucleotidyltransferase</keyword>
<dbReference type="NCBIfam" id="TIGR03135">
    <property type="entry name" value="malonate_mdcG"/>
    <property type="match status" value="1"/>
</dbReference>
<dbReference type="EMBL" id="LSLI01000010">
    <property type="protein sequence ID" value="KXS33161.1"/>
    <property type="molecule type" value="Genomic_DNA"/>
</dbReference>
<sequence length="248" mass="26375">MPESAQPFVPEQSGLCRHSLVWMRPNCHAAVAAQVKDGATHTQVAAWLAADRPLVVARQPCGAALPDAITPNSITPGTLSAGTISTGLALPPAPDKRRIALVVAAHEIARHTQPLLLADAIAHATVAWQPALAELHDAAINIGIKLRVFGSLAWQALSGLQYLTPHSDIDLLWNPLSHAQLQQGIALLARWEQEHGLRADGEVLFGASSAVSWREWAALRPGGNQRVLVKRDSGAELVVAGELLELLA</sequence>
<feature type="domain" description="Phosphoribosyl-dephospho-CoA transferase MdcG C-terminal" evidence="3">
    <location>
        <begin position="117"/>
        <end position="238"/>
    </location>
</feature>
<dbReference type="Proteomes" id="UP000070578">
    <property type="component" value="Unassembled WGS sequence"/>
</dbReference>
<organism evidence="5 6">
    <name type="scientific">Candidatus Gallionella acididurans</name>
    <dbReference type="NCBI Taxonomy" id="1796491"/>
    <lineage>
        <taxon>Bacteria</taxon>
        <taxon>Pseudomonadati</taxon>
        <taxon>Pseudomonadota</taxon>
        <taxon>Betaproteobacteria</taxon>
        <taxon>Nitrosomonadales</taxon>
        <taxon>Gallionellaceae</taxon>
        <taxon>Gallionella</taxon>
    </lineage>
</organism>
<dbReference type="AlphaFoldDB" id="A0A139BW08"/>
<evidence type="ECO:0000256" key="1">
    <source>
        <dbReference type="ARBA" id="ARBA00022679"/>
    </source>
</evidence>
<dbReference type="Pfam" id="PF20866">
    <property type="entry name" value="MdcG_N"/>
    <property type="match status" value="1"/>
</dbReference>
<reference evidence="5 6" key="1">
    <citation type="submission" date="2016-02" db="EMBL/GenBank/DDBJ databases">
        <authorList>
            <person name="Wen L."/>
            <person name="He K."/>
            <person name="Yang H."/>
        </authorList>
    </citation>
    <scope>NUCLEOTIDE SEQUENCE [LARGE SCALE GENOMIC DNA]</scope>
    <source>
        <strain evidence="5">ShG14-8</strain>
    </source>
</reference>
<dbReference type="InterPro" id="IPR048903">
    <property type="entry name" value="MdcG_N"/>
</dbReference>
<evidence type="ECO:0000313" key="5">
    <source>
        <dbReference type="EMBL" id="KXS33161.1"/>
    </source>
</evidence>
<feature type="domain" description="Phosphoribosyl-dephospho-CoA transferase MdcG N-terminal" evidence="4">
    <location>
        <begin position="17"/>
        <end position="63"/>
    </location>
</feature>
<dbReference type="InterPro" id="IPR017557">
    <property type="entry name" value="Holo-ACP_synthase"/>
</dbReference>
<accession>A0A139BW08</accession>
<gene>
    <name evidence="5" type="ORF">AWT59_0718</name>
</gene>